<gene>
    <name evidence="2" type="ORF">LIER_37587</name>
</gene>
<protein>
    <recommendedName>
        <fullName evidence="1">Retrotransposon Copia-like N-terminal domain-containing protein</fullName>
    </recommendedName>
</protein>
<proteinExistence type="predicted"/>
<dbReference type="CDD" id="cd09272">
    <property type="entry name" value="RNase_HI_RT_Ty1"/>
    <property type="match status" value="1"/>
</dbReference>
<organism evidence="2 3">
    <name type="scientific">Lithospermum erythrorhizon</name>
    <name type="common">Purple gromwell</name>
    <name type="synonym">Lithospermum officinale var. erythrorhizon</name>
    <dbReference type="NCBI Taxonomy" id="34254"/>
    <lineage>
        <taxon>Eukaryota</taxon>
        <taxon>Viridiplantae</taxon>
        <taxon>Streptophyta</taxon>
        <taxon>Embryophyta</taxon>
        <taxon>Tracheophyta</taxon>
        <taxon>Spermatophyta</taxon>
        <taxon>Magnoliopsida</taxon>
        <taxon>eudicotyledons</taxon>
        <taxon>Gunneridae</taxon>
        <taxon>Pentapetalae</taxon>
        <taxon>asterids</taxon>
        <taxon>lamiids</taxon>
        <taxon>Boraginales</taxon>
        <taxon>Boraginaceae</taxon>
        <taxon>Boraginoideae</taxon>
        <taxon>Lithospermeae</taxon>
        <taxon>Lithospermum</taxon>
    </lineage>
</organism>
<evidence type="ECO:0000259" key="1">
    <source>
        <dbReference type="Pfam" id="PF14244"/>
    </source>
</evidence>
<feature type="domain" description="Retrotransposon Copia-like N-terminal" evidence="1">
    <location>
        <begin position="160"/>
        <end position="197"/>
    </location>
</feature>
<dbReference type="PANTHER" id="PTHR11439">
    <property type="entry name" value="GAG-POL-RELATED RETROTRANSPOSON"/>
    <property type="match status" value="1"/>
</dbReference>
<dbReference type="InterPro" id="IPR029472">
    <property type="entry name" value="Copia-like_N"/>
</dbReference>
<sequence>MHCPSVAHMTAATRILRYLAGSISLGLQLSACSQLSLTAYSDSDWAGCPTTRKSTSRFCVFLGPNLVSWSLKKQPTVARSSTEAEYRALASTVAESLGSYPSYCFRFSSVRRNVSNILLLQHHHHQHQPSSPGDTSSTGISTLLDIPVSPPTLLNVRHHVSLELSYTNYLSWKKMMSTFLDCQDILGIVDGTFPQPASI</sequence>
<dbReference type="EMBL" id="BAABME010018182">
    <property type="protein sequence ID" value="GAA0152901.1"/>
    <property type="molecule type" value="Genomic_DNA"/>
</dbReference>
<comment type="caution">
    <text evidence="2">The sequence shown here is derived from an EMBL/GenBank/DDBJ whole genome shotgun (WGS) entry which is preliminary data.</text>
</comment>
<accession>A0AAV3PQ82</accession>
<dbReference type="AlphaFoldDB" id="A0AAV3PQ82"/>
<keyword evidence="3" id="KW-1185">Reference proteome</keyword>
<dbReference type="PANTHER" id="PTHR11439:SF524">
    <property type="entry name" value="RNA-DIRECTED DNA POLYMERASE, PROTEIN KINASE RLK-PELLE-DLSV FAMILY"/>
    <property type="match status" value="1"/>
</dbReference>
<dbReference type="Proteomes" id="UP001454036">
    <property type="component" value="Unassembled WGS sequence"/>
</dbReference>
<name>A0AAV3PQ82_LITER</name>
<dbReference type="Pfam" id="PF14244">
    <property type="entry name" value="Retrotran_gag_3"/>
    <property type="match status" value="1"/>
</dbReference>
<evidence type="ECO:0000313" key="3">
    <source>
        <dbReference type="Proteomes" id="UP001454036"/>
    </source>
</evidence>
<evidence type="ECO:0000313" key="2">
    <source>
        <dbReference type="EMBL" id="GAA0152901.1"/>
    </source>
</evidence>
<reference evidence="2 3" key="1">
    <citation type="submission" date="2024-01" db="EMBL/GenBank/DDBJ databases">
        <title>The complete chloroplast genome sequence of Lithospermum erythrorhizon: insights into the phylogenetic relationship among Boraginaceae species and the maternal lineages of purple gromwells.</title>
        <authorList>
            <person name="Okada T."/>
            <person name="Watanabe K."/>
        </authorList>
    </citation>
    <scope>NUCLEOTIDE SEQUENCE [LARGE SCALE GENOMIC DNA]</scope>
</reference>